<evidence type="ECO:0000313" key="13">
    <source>
        <dbReference type="Proteomes" id="UP001596043"/>
    </source>
</evidence>
<feature type="signal peptide" evidence="8">
    <location>
        <begin position="1"/>
        <end position="20"/>
    </location>
</feature>
<proteinExistence type="inferred from homology"/>
<dbReference type="InterPro" id="IPR012341">
    <property type="entry name" value="6hp_glycosidase-like_sf"/>
</dbReference>
<gene>
    <name evidence="12" type="ORF">ACFO3O_09600</name>
</gene>
<dbReference type="NCBIfam" id="TIGR04183">
    <property type="entry name" value="Por_Secre_tail"/>
    <property type="match status" value="1"/>
</dbReference>
<evidence type="ECO:0000256" key="8">
    <source>
        <dbReference type="RuleBase" id="RU361166"/>
    </source>
</evidence>
<feature type="domain" description="Secretion system C-terminal sorting" evidence="11">
    <location>
        <begin position="1095"/>
        <end position="1162"/>
    </location>
</feature>
<feature type="active site" evidence="7">
    <location>
        <position position="1056"/>
    </location>
</feature>
<evidence type="ECO:0000256" key="7">
    <source>
        <dbReference type="PROSITE-ProRule" id="PRU10060"/>
    </source>
</evidence>
<evidence type="ECO:0000256" key="5">
    <source>
        <dbReference type="ARBA" id="ARBA00023295"/>
    </source>
</evidence>
<organism evidence="12 13">
    <name type="scientific">Dokdonia ponticola</name>
    <dbReference type="NCBI Taxonomy" id="2041041"/>
    <lineage>
        <taxon>Bacteria</taxon>
        <taxon>Pseudomonadati</taxon>
        <taxon>Bacteroidota</taxon>
        <taxon>Flavobacteriia</taxon>
        <taxon>Flavobacteriales</taxon>
        <taxon>Flavobacteriaceae</taxon>
        <taxon>Dokdonia</taxon>
    </lineage>
</organism>
<dbReference type="GO" id="GO:0016787">
    <property type="term" value="F:hydrolase activity"/>
    <property type="evidence" value="ECO:0007669"/>
    <property type="project" value="UniProtKB-KW"/>
</dbReference>
<evidence type="ECO:0000313" key="12">
    <source>
        <dbReference type="EMBL" id="MFC4634160.1"/>
    </source>
</evidence>
<dbReference type="RefSeq" id="WP_379978387.1">
    <property type="nucleotide sequence ID" value="NZ_JBHSFV010000005.1"/>
</dbReference>
<dbReference type="PROSITE" id="PS00698">
    <property type="entry name" value="GH9_3"/>
    <property type="match status" value="1"/>
</dbReference>
<dbReference type="PANTHER" id="PTHR22298">
    <property type="entry name" value="ENDO-1,4-BETA-GLUCANASE"/>
    <property type="match status" value="1"/>
</dbReference>
<dbReference type="InterPro" id="IPR004197">
    <property type="entry name" value="Cellulase_Ig-like"/>
</dbReference>
<reference evidence="13" key="1">
    <citation type="journal article" date="2019" name="Int. J. Syst. Evol. Microbiol.">
        <title>The Global Catalogue of Microorganisms (GCM) 10K type strain sequencing project: providing services to taxonomists for standard genome sequencing and annotation.</title>
        <authorList>
            <consortium name="The Broad Institute Genomics Platform"/>
            <consortium name="The Broad Institute Genome Sequencing Center for Infectious Disease"/>
            <person name="Wu L."/>
            <person name="Ma J."/>
        </authorList>
    </citation>
    <scope>NUCLEOTIDE SEQUENCE [LARGE SCALE GENOMIC DNA]</scope>
    <source>
        <strain evidence="13">YJ-61-S</strain>
    </source>
</reference>
<dbReference type="InterPro" id="IPR008928">
    <property type="entry name" value="6-hairpin_glycosidase_sf"/>
</dbReference>
<keyword evidence="3 7" id="KW-0378">Hydrolase</keyword>
<dbReference type="InterPro" id="IPR014756">
    <property type="entry name" value="Ig_E-set"/>
</dbReference>
<comment type="caution">
    <text evidence="12">The sequence shown here is derived from an EMBL/GenBank/DDBJ whole genome shotgun (WGS) entry which is preliminary data.</text>
</comment>
<evidence type="ECO:0000256" key="2">
    <source>
        <dbReference type="ARBA" id="ARBA00022729"/>
    </source>
</evidence>
<keyword evidence="8" id="KW-0136">Cellulose degradation</keyword>
<dbReference type="SUPFAM" id="SSF48208">
    <property type="entry name" value="Six-hairpin glycosidases"/>
    <property type="match status" value="1"/>
</dbReference>
<dbReference type="Pfam" id="PF18962">
    <property type="entry name" value="Por_Secre_tail"/>
    <property type="match status" value="1"/>
</dbReference>
<evidence type="ECO:0000259" key="9">
    <source>
        <dbReference type="Pfam" id="PF00759"/>
    </source>
</evidence>
<dbReference type="Gene3D" id="2.60.40.10">
    <property type="entry name" value="Immunoglobulins"/>
    <property type="match status" value="1"/>
</dbReference>
<evidence type="ECO:0000256" key="4">
    <source>
        <dbReference type="ARBA" id="ARBA00023277"/>
    </source>
</evidence>
<feature type="chain" id="PRO_5044965235" description="Endoglucanase" evidence="8">
    <location>
        <begin position="21"/>
        <end position="1165"/>
    </location>
</feature>
<dbReference type="EC" id="3.2.1.4" evidence="8"/>
<dbReference type="Gene3D" id="1.50.10.10">
    <property type="match status" value="1"/>
</dbReference>
<dbReference type="EMBL" id="JBHSFV010000005">
    <property type="protein sequence ID" value="MFC4634160.1"/>
    <property type="molecule type" value="Genomic_DNA"/>
</dbReference>
<keyword evidence="2 8" id="KW-0732">Signal</keyword>
<feature type="domain" description="Cellulase Ig-like" evidence="10">
    <location>
        <begin position="533"/>
        <end position="613"/>
    </location>
</feature>
<dbReference type="InterPro" id="IPR033126">
    <property type="entry name" value="Glyco_hydro_9_Asp/Glu_AS"/>
</dbReference>
<dbReference type="Pfam" id="PF02927">
    <property type="entry name" value="CelD_N"/>
    <property type="match status" value="1"/>
</dbReference>
<comment type="similarity">
    <text evidence="1 7 8">Belongs to the glycosyl hydrolase 9 (cellulase E) family.</text>
</comment>
<keyword evidence="4 7" id="KW-0119">Carbohydrate metabolism</keyword>
<keyword evidence="6 7" id="KW-0624">Polysaccharide degradation</keyword>
<protein>
    <recommendedName>
        <fullName evidence="8">Endoglucanase</fullName>
        <ecNumber evidence="8">3.2.1.4</ecNumber>
    </recommendedName>
</protein>
<name>A0ABV9HYQ0_9FLAO</name>
<keyword evidence="5 7" id="KW-0326">Glycosidase</keyword>
<dbReference type="CDD" id="cd02850">
    <property type="entry name" value="E_set_Cellulase_N"/>
    <property type="match status" value="1"/>
</dbReference>
<sequence>MKKYYYTLILAGMFSLFTNAQVIYSDQFDGVLTTESNSAYDVSLENGNLKIVGNGTAGAFNAFQYNVHDAGTPTTFNMTSSPQMYIKARANGPGVLRIDVKDAGGYVTNLSANFASLTEDFAIYTLDFTGDFSDGGFGGSPCEAADAPCPVDPSTITNLVFFVNDATGGYNGTIEIDWISIGEPLEEEDTDLLYSDQFDDFLTTESNGAYTSSLVDGNLNIVGNGTAGAFNAFEYDLHDMGVLQDFDLSSNPQLYIKARGTNTPSFRIDMRDAAGYVTNLQANAVTLDDSFGIYALDFTGDFLDGGYGGSPCESADAPCPVDPSTIANLVFFVNDATGGYDGTIEIDWISVGEPLEAQEEAALLYSDQFDDFLTTESNDAYTVSLVDSHLNIVANGTAGAYNAFEYSLHEMGVAMSFDLSSAPQLYIKAKATNMPSFRIDMKDAAGYVTNLQASAATFTEDYFIYTLDFDGDFLDGGFGGTPCDAADAPCAVDPTTITNLLFYVNDATGGYEGVIDIDWISIGQPLEDALPAGKNIRYNQVGYHLNREKLINLTSATDFDPLPYTVFDADGETVASGMTSTTQLWNESQEYVATIDVSEISTEGTYVIVVDEKEAEFSVSENVYEALSEAAFKYYYYNRASTEITTQYGGDYARPLGLPDTEVLVHSSAASDARPEGTILSAPKGWYDAGDYNKYIVNSGISTYTLLAAFEHYPDYFETKAYDIPETSNDIPDILDEIKWNLDWMLAMQDPNDGGVYHKLTGLNFQGIIMPAEYTADRYVVQKSTAAALNFAAVTAMASRIYAQYEAQLPGYSAQLIAASESAYSWAQANPTVYYDQPDDVFTGEYGDTNVTDEFQWAAVELFITTNDQIYANDIDVEAIGNGIPFWGYTAPLALISIIANGDQLAEDVDVDGATAKFLETANELKDKVNNSAMRVAMGAGDYNWGSNGQAGNQMMLLLLAYQIDGDESFLDAAFTASDYLLGRNATGYCFVSGFGDLSMNHPHHRISEADTVADAVPGMLAGGPHSGQQDGCPGYPSTDPARSYVDTWCSYSSNEVTINWNAPLFYSTAALYRIQEESLSVEDLDIPTANPLQLYPNPSTDFITINLENASNLSVKVFAIDGKLIMTKKLESSTSLNISSLSKGMYFMQVESEGEKHVAKFFKI</sequence>
<feature type="active site" evidence="7">
    <location>
        <position position="1047"/>
    </location>
</feature>
<evidence type="ECO:0000256" key="1">
    <source>
        <dbReference type="ARBA" id="ARBA00007072"/>
    </source>
</evidence>
<dbReference type="InterPro" id="IPR026444">
    <property type="entry name" value="Secre_tail"/>
</dbReference>
<evidence type="ECO:0000256" key="3">
    <source>
        <dbReference type="ARBA" id="ARBA00022801"/>
    </source>
</evidence>
<dbReference type="InterPro" id="IPR013783">
    <property type="entry name" value="Ig-like_fold"/>
</dbReference>
<evidence type="ECO:0000259" key="10">
    <source>
        <dbReference type="Pfam" id="PF02927"/>
    </source>
</evidence>
<keyword evidence="13" id="KW-1185">Reference proteome</keyword>
<dbReference type="SUPFAM" id="SSF81296">
    <property type="entry name" value="E set domains"/>
    <property type="match status" value="1"/>
</dbReference>
<dbReference type="Proteomes" id="UP001596043">
    <property type="component" value="Unassembled WGS sequence"/>
</dbReference>
<feature type="domain" description="Glycoside hydrolase family 9" evidence="9">
    <location>
        <begin position="624"/>
        <end position="1067"/>
    </location>
</feature>
<evidence type="ECO:0000256" key="6">
    <source>
        <dbReference type="ARBA" id="ARBA00023326"/>
    </source>
</evidence>
<dbReference type="Pfam" id="PF00759">
    <property type="entry name" value="Glyco_hydro_9"/>
    <property type="match status" value="1"/>
</dbReference>
<dbReference type="InterPro" id="IPR001701">
    <property type="entry name" value="Glyco_hydro_9"/>
</dbReference>
<comment type="catalytic activity">
    <reaction evidence="8">
        <text>Endohydrolysis of (1-&gt;4)-beta-D-glucosidic linkages in cellulose, lichenin and cereal beta-D-glucans.</text>
        <dbReference type="EC" id="3.2.1.4"/>
    </reaction>
</comment>
<evidence type="ECO:0000259" key="11">
    <source>
        <dbReference type="Pfam" id="PF18962"/>
    </source>
</evidence>
<accession>A0ABV9HYQ0</accession>